<dbReference type="RefSeq" id="WP_265580846.1">
    <property type="nucleotide sequence ID" value="NZ_CP036172.1"/>
</dbReference>
<dbReference type="Gene3D" id="3.40.50.20">
    <property type="match status" value="1"/>
</dbReference>
<dbReference type="GO" id="GO:0016874">
    <property type="term" value="F:ligase activity"/>
    <property type="evidence" value="ECO:0007669"/>
    <property type="project" value="UniProtKB-KW"/>
</dbReference>
<reference evidence="3" key="1">
    <citation type="journal article" date="2001" name="Int. J. Syst. Evol. Microbiol.">
        <title>Methanofollis aquaemaris sp. nov., a methanogen isolated from an aquaculture fish pond.</title>
        <authorList>
            <person name="Lai M.C."/>
            <person name="Chen S.C."/>
        </authorList>
    </citation>
    <scope>NUCLEOTIDE SEQUENCE</scope>
    <source>
        <strain evidence="3">N2F9704</strain>
    </source>
</reference>
<dbReference type="KEGG" id="maqe:RJ40_10675"/>
<dbReference type="GO" id="GO:0005524">
    <property type="term" value="F:ATP binding"/>
    <property type="evidence" value="ECO:0007669"/>
    <property type="project" value="UniProtKB-UniRule"/>
</dbReference>
<name>A0A8A3S707_9EURY</name>
<accession>A0A8A3S707</accession>
<feature type="domain" description="ATP-grasp" evidence="2">
    <location>
        <begin position="117"/>
        <end position="296"/>
    </location>
</feature>
<dbReference type="AlphaFoldDB" id="A0A8A3S707"/>
<evidence type="ECO:0000259" key="2">
    <source>
        <dbReference type="PROSITE" id="PS50975"/>
    </source>
</evidence>
<evidence type="ECO:0000313" key="3">
    <source>
        <dbReference type="EMBL" id="QSZ67925.1"/>
    </source>
</evidence>
<reference evidence="3" key="2">
    <citation type="submission" date="2019-02" db="EMBL/GenBank/DDBJ databases">
        <authorList>
            <person name="Chen S.-C."/>
            <person name="Chien H.-H."/>
            <person name="Lai M.-C."/>
        </authorList>
    </citation>
    <scope>NUCLEOTIDE SEQUENCE</scope>
    <source>
        <strain evidence="3">N2F9704</strain>
    </source>
</reference>
<gene>
    <name evidence="3" type="ORF">RJ40_10675</name>
</gene>
<organism evidence="3 4">
    <name type="scientific">Methanofollis aquaemaris</name>
    <dbReference type="NCBI Taxonomy" id="126734"/>
    <lineage>
        <taxon>Archaea</taxon>
        <taxon>Methanobacteriati</taxon>
        <taxon>Methanobacteriota</taxon>
        <taxon>Stenosarchaea group</taxon>
        <taxon>Methanomicrobia</taxon>
        <taxon>Methanomicrobiales</taxon>
        <taxon>Methanomicrobiaceae</taxon>
        <taxon>Methanofollis</taxon>
    </lineage>
</organism>
<dbReference type="GO" id="GO:0046872">
    <property type="term" value="F:metal ion binding"/>
    <property type="evidence" value="ECO:0007669"/>
    <property type="project" value="InterPro"/>
</dbReference>
<evidence type="ECO:0000256" key="1">
    <source>
        <dbReference type="PROSITE-ProRule" id="PRU00409"/>
    </source>
</evidence>
<dbReference type="InterPro" id="IPR013815">
    <property type="entry name" value="ATP_grasp_subdomain_1"/>
</dbReference>
<dbReference type="PROSITE" id="PS50975">
    <property type="entry name" value="ATP_GRASP"/>
    <property type="match status" value="1"/>
</dbReference>
<dbReference type="Proteomes" id="UP001042704">
    <property type="component" value="Chromosome"/>
</dbReference>
<dbReference type="Gene3D" id="3.30.1490.20">
    <property type="entry name" value="ATP-grasp fold, A domain"/>
    <property type="match status" value="1"/>
</dbReference>
<evidence type="ECO:0000313" key="4">
    <source>
        <dbReference type="Proteomes" id="UP001042704"/>
    </source>
</evidence>
<protein>
    <submittedName>
        <fullName evidence="3">Carboxylate--amine ligase</fullName>
    </submittedName>
</protein>
<sequence>MKVLLTDGNYKHTLAAVRSLGKWGVEVGVVSHIPCSVSFCSRYCTYRYHAPDPKKDASYAQRILDIVKQDHYDVLLPVSYAAVMHLSGIRDELEHFVHLPIADPVALDLAGHKDETIKIAEKVGVRVPKTYYPHNIQEVREIAEELRYPVVVKGAEEAGYVGYANTPEELISRFSSISEYLPIVQEYISGDGYGFFALYNHGEPRAIFMHRRIREYPVTGGPSTCAESVFDPELKRCGMAMLNELRWHGVAMVEFKKDAQSGEYVLMEINPKFWGSLDLSIASGVNFPHLACRIALEGDVEPVFEYKVGTRFRWLFPGELFHGMTNPRAIPQIVREFFDGSTNTDVELTDIVPNVVEIGMAGAEFILRVAQGRFWRAHGQVRR</sequence>
<keyword evidence="1" id="KW-0547">Nucleotide-binding</keyword>
<dbReference type="SUPFAM" id="SSF56059">
    <property type="entry name" value="Glutathione synthetase ATP-binding domain-like"/>
    <property type="match status" value="1"/>
</dbReference>
<dbReference type="InterPro" id="IPR011761">
    <property type="entry name" value="ATP-grasp"/>
</dbReference>
<proteinExistence type="predicted"/>
<dbReference type="EMBL" id="CP036172">
    <property type="protein sequence ID" value="QSZ67925.1"/>
    <property type="molecule type" value="Genomic_DNA"/>
</dbReference>
<keyword evidence="1" id="KW-0067">ATP-binding</keyword>
<dbReference type="Pfam" id="PF15632">
    <property type="entry name" value="ATPgrasp_Ter"/>
    <property type="match status" value="1"/>
</dbReference>
<dbReference type="GeneID" id="76424832"/>
<dbReference type="Gene3D" id="3.30.470.20">
    <property type="entry name" value="ATP-grasp fold, B domain"/>
    <property type="match status" value="1"/>
</dbReference>
<keyword evidence="4" id="KW-1185">Reference proteome</keyword>
<keyword evidence="3" id="KW-0436">Ligase</keyword>